<dbReference type="InterPro" id="IPR028904">
    <property type="entry name" value="Tox-REase-5_dom"/>
</dbReference>
<comment type="caution">
    <text evidence="3">The sequence shown here is derived from an EMBL/GenBank/DDBJ whole genome shotgun (WGS) entry which is preliminary data.</text>
</comment>
<feature type="compositionally biased region" description="Pro residues" evidence="1">
    <location>
        <begin position="16"/>
        <end position="37"/>
    </location>
</feature>
<gene>
    <name evidence="3" type="ORF">NJF43_01390</name>
</gene>
<evidence type="ECO:0000313" key="3">
    <source>
        <dbReference type="EMBL" id="MCO7543403.1"/>
    </source>
</evidence>
<feature type="compositionally biased region" description="Basic and acidic residues" evidence="1">
    <location>
        <begin position="61"/>
        <end position="81"/>
    </location>
</feature>
<feature type="region of interest" description="Disordered" evidence="1">
    <location>
        <begin position="1"/>
        <end position="99"/>
    </location>
</feature>
<feature type="domain" description="Tox-REase-5" evidence="2">
    <location>
        <begin position="107"/>
        <end position="192"/>
    </location>
</feature>
<keyword evidence="3" id="KW-0255">Endonuclease</keyword>
<keyword evidence="3" id="KW-0540">Nuclease</keyword>
<name>A0AA42BEQ5_9GAMM</name>
<proteinExistence type="predicted"/>
<feature type="region of interest" description="Disordered" evidence="1">
    <location>
        <begin position="224"/>
        <end position="250"/>
    </location>
</feature>
<evidence type="ECO:0000259" key="2">
    <source>
        <dbReference type="Pfam" id="PF15648"/>
    </source>
</evidence>
<keyword evidence="3" id="KW-0378">Hydrolase</keyword>
<feature type="compositionally biased region" description="Basic and acidic residues" evidence="1">
    <location>
        <begin position="225"/>
        <end position="242"/>
    </location>
</feature>
<dbReference type="Pfam" id="PF15648">
    <property type="entry name" value="Tox-REase-5"/>
    <property type="match status" value="1"/>
</dbReference>
<organism evidence="3 4">
    <name type="scientific">Stutzerimonas nitrititolerans</name>
    <dbReference type="NCBI Taxonomy" id="2482751"/>
    <lineage>
        <taxon>Bacteria</taxon>
        <taxon>Pseudomonadati</taxon>
        <taxon>Pseudomonadota</taxon>
        <taxon>Gammaproteobacteria</taxon>
        <taxon>Pseudomonadales</taxon>
        <taxon>Pseudomonadaceae</taxon>
        <taxon>Stutzerimonas</taxon>
    </lineage>
</organism>
<dbReference type="GO" id="GO:0004519">
    <property type="term" value="F:endonuclease activity"/>
    <property type="evidence" value="ECO:0007669"/>
    <property type="project" value="UniProtKB-KW"/>
</dbReference>
<evidence type="ECO:0000313" key="4">
    <source>
        <dbReference type="Proteomes" id="UP001165292"/>
    </source>
</evidence>
<dbReference type="EMBL" id="JAMYBS010000001">
    <property type="protein sequence ID" value="MCO7543403.1"/>
    <property type="molecule type" value="Genomic_DNA"/>
</dbReference>
<dbReference type="Proteomes" id="UP001165292">
    <property type="component" value="Unassembled WGS sequence"/>
</dbReference>
<sequence length="250" mass="28593">MGLRAAPRFGPGLPLARPPLPRFPVPPARPAPRPLPEALPQSGARPVPRPIPQPQVMPQTRTKDDAREGTRDCDAQRDRECVGCPPTEGMMSVPNDGKGHSMSDLSSRYQGWVTGFAPPYEWRWNATWWDGFDEPRCTLLEAKANYAFMFVPVVGIPKPWAPVKSVLIDPARRHSAKARPTPPVRVEWHFLQRIVYEYCSSQYRRSGLVNLNAFWNPMPDTPEYDDYREQRSQEQRELEDYYRSNPDLLA</sequence>
<reference evidence="3" key="1">
    <citation type="submission" date="2022-06" db="EMBL/GenBank/DDBJ databases">
        <title>Detection of beta-lactamases in bacteria of animal origin.</title>
        <authorList>
            <person name="Mlynarcik P."/>
            <person name="Zdarska V."/>
            <person name="Chudobova H."/>
            <person name="Prochazkova P."/>
            <person name="Hricova K."/>
            <person name="Mezerova K."/>
            <person name="Bardon J."/>
            <person name="Dolejska M."/>
            <person name="Sukkar I."/>
            <person name="Kolar M."/>
        </authorList>
    </citation>
    <scope>NUCLEOTIDE SEQUENCE</scope>
    <source>
        <strain evidence="3">S 300-3</strain>
    </source>
</reference>
<accession>A0AA42BEQ5</accession>
<evidence type="ECO:0000256" key="1">
    <source>
        <dbReference type="SAM" id="MobiDB-lite"/>
    </source>
</evidence>
<dbReference type="AlphaFoldDB" id="A0AA42BEQ5"/>
<protein>
    <submittedName>
        <fullName evidence="3">Restriction endonuclease fold toxin 5 domain-containing protein</fullName>
    </submittedName>
</protein>